<feature type="compositionally biased region" description="Low complexity" evidence="2">
    <location>
        <begin position="19"/>
        <end position="28"/>
    </location>
</feature>
<feature type="compositionally biased region" description="Basic residues" evidence="2">
    <location>
        <begin position="100"/>
        <end position="114"/>
    </location>
</feature>
<comment type="similarity">
    <text evidence="1">Belongs to the short-chain dehydrogenases/reductases (SDR) family.</text>
</comment>
<dbReference type="PANTHER" id="PTHR42760">
    <property type="entry name" value="SHORT-CHAIN DEHYDROGENASES/REDUCTASES FAMILY MEMBER"/>
    <property type="match status" value="1"/>
</dbReference>
<gene>
    <name evidence="3" type="ORF">E8A74_17310</name>
</gene>
<evidence type="ECO:0000256" key="2">
    <source>
        <dbReference type="SAM" id="MobiDB-lite"/>
    </source>
</evidence>
<dbReference type="GO" id="GO:0016616">
    <property type="term" value="F:oxidoreductase activity, acting on the CH-OH group of donors, NAD or NADP as acceptor"/>
    <property type="evidence" value="ECO:0007669"/>
    <property type="project" value="TreeGrafter"/>
</dbReference>
<accession>A0A4U1JC18</accession>
<dbReference type="Proteomes" id="UP000309215">
    <property type="component" value="Unassembled WGS sequence"/>
</dbReference>
<dbReference type="InterPro" id="IPR036291">
    <property type="entry name" value="NAD(P)-bd_dom_sf"/>
</dbReference>
<dbReference type="Pfam" id="PF13561">
    <property type="entry name" value="adh_short_C2"/>
    <property type="match status" value="1"/>
</dbReference>
<feature type="region of interest" description="Disordered" evidence="2">
    <location>
        <begin position="19"/>
        <end position="72"/>
    </location>
</feature>
<feature type="region of interest" description="Disordered" evidence="2">
    <location>
        <begin position="87"/>
        <end position="114"/>
    </location>
</feature>
<dbReference type="Gene3D" id="3.40.50.720">
    <property type="entry name" value="NAD(P)-binding Rossmann-like Domain"/>
    <property type="match status" value="1"/>
</dbReference>
<dbReference type="InterPro" id="IPR002347">
    <property type="entry name" value="SDR_fam"/>
</dbReference>
<dbReference type="OrthoDB" id="5513435at2"/>
<reference evidence="3 4" key="1">
    <citation type="submission" date="2019-04" db="EMBL/GenBank/DDBJ databases">
        <authorList>
            <person name="Li Y."/>
            <person name="Wang J."/>
        </authorList>
    </citation>
    <scope>NUCLEOTIDE SEQUENCE [LARGE SCALE GENOMIC DNA]</scope>
    <source>
        <strain evidence="3 4">DSM 14668</strain>
    </source>
</reference>
<dbReference type="PANTHER" id="PTHR42760:SF135">
    <property type="entry name" value="BLL7886 PROTEIN"/>
    <property type="match status" value="1"/>
</dbReference>
<dbReference type="SUPFAM" id="SSF51735">
    <property type="entry name" value="NAD(P)-binding Rossmann-fold domains"/>
    <property type="match status" value="1"/>
</dbReference>
<proteinExistence type="inferred from homology"/>
<name>A0A4U1JC18_9BACT</name>
<sequence length="454" mass="48770">MARLWPFFLRSPAKSCLPRIARGAAAPPRHARPRPPRPAPRRDDRVWRLPSNPLSRRGRTSAPVSARPHPWPPALRAFRRRLVRAARPAPRGSGAGVHGVHGRRGNRARRELPRHHRGRLQAPFRGQRCAHARGVFRASPARGVCRVRPRLARLPRAQCGARRPAEPRARLRRGRAPRAFPRALLGPLLPPLLHRSKDLARARGSNAPVRAGAWGRLVTDARLALVLGGSGYVGREVVRALAAAGARVAFTYQRGAALSETLAAETGARAFQTNLAEPASIRALFDTLHAEDAAPDLLVHAAVVSGTGALADVTDALWDEMHAVNVRSVYVAMQSFAARLGGRPGDVVLTAALDGIAKIPTAVHFAATQSARLGMTQALAKELGPKDVRVNLVLLGALGGGISEGLDPARLADYKRYSALQRVGTPGEAARAITRLALHNRWMTGSVLPITGGL</sequence>
<dbReference type="CDD" id="cd05233">
    <property type="entry name" value="SDR_c"/>
    <property type="match status" value="1"/>
</dbReference>
<dbReference type="EMBL" id="SSMQ01000016">
    <property type="protein sequence ID" value="TKD07613.1"/>
    <property type="molecule type" value="Genomic_DNA"/>
</dbReference>
<protein>
    <submittedName>
        <fullName evidence="3">SDR family oxidoreductase</fullName>
    </submittedName>
</protein>
<keyword evidence="4" id="KW-1185">Reference proteome</keyword>
<dbReference type="PRINTS" id="PR00081">
    <property type="entry name" value="GDHRDH"/>
</dbReference>
<evidence type="ECO:0000313" key="4">
    <source>
        <dbReference type="Proteomes" id="UP000309215"/>
    </source>
</evidence>
<dbReference type="GO" id="GO:0030497">
    <property type="term" value="P:fatty acid elongation"/>
    <property type="evidence" value="ECO:0007669"/>
    <property type="project" value="TreeGrafter"/>
</dbReference>
<evidence type="ECO:0000313" key="3">
    <source>
        <dbReference type="EMBL" id="TKD07613.1"/>
    </source>
</evidence>
<organism evidence="3 4">
    <name type="scientific">Polyangium fumosum</name>
    <dbReference type="NCBI Taxonomy" id="889272"/>
    <lineage>
        <taxon>Bacteria</taxon>
        <taxon>Pseudomonadati</taxon>
        <taxon>Myxococcota</taxon>
        <taxon>Polyangia</taxon>
        <taxon>Polyangiales</taxon>
        <taxon>Polyangiaceae</taxon>
        <taxon>Polyangium</taxon>
    </lineage>
</organism>
<dbReference type="AlphaFoldDB" id="A0A4U1JC18"/>
<evidence type="ECO:0000256" key="1">
    <source>
        <dbReference type="ARBA" id="ARBA00006484"/>
    </source>
</evidence>
<comment type="caution">
    <text evidence="3">The sequence shown here is derived from an EMBL/GenBank/DDBJ whole genome shotgun (WGS) entry which is preliminary data.</text>
</comment>